<evidence type="ECO:0000313" key="3">
    <source>
        <dbReference type="Proteomes" id="UP000183263"/>
    </source>
</evidence>
<dbReference type="Gene3D" id="3.10.450.50">
    <property type="match status" value="1"/>
</dbReference>
<dbReference type="InterPro" id="IPR032710">
    <property type="entry name" value="NTF2-like_dom_sf"/>
</dbReference>
<keyword evidence="3" id="KW-1185">Reference proteome</keyword>
<sequence length="165" mass="18460">MSDSVLSDSVEHSMLDRLLAVEAIKALKYRYFRACDAKDPAVFRECFIDSGASIDYGALGAFDDADAIAEVFERIALHKVDGRHAILDMHHGIHPVIDVLSPTAATGSWTLAFRQVNLVEQTEKVLSGEYEDEYVVENGVWKMSQCHFTRTWEITRPLGDAVVEQ</sequence>
<dbReference type="EMBL" id="FNDN01000005">
    <property type="protein sequence ID" value="SDI16145.1"/>
    <property type="molecule type" value="Genomic_DNA"/>
</dbReference>
<dbReference type="Proteomes" id="UP000183263">
    <property type="component" value="Unassembled WGS sequence"/>
</dbReference>
<dbReference type="SUPFAM" id="SSF54427">
    <property type="entry name" value="NTF2-like"/>
    <property type="match status" value="1"/>
</dbReference>
<protein>
    <submittedName>
        <fullName evidence="2">SnoaL-like domain-containing protein</fullName>
    </submittedName>
</protein>
<accession>A0A1G8IB35</accession>
<dbReference type="InterPro" id="IPR037401">
    <property type="entry name" value="SnoaL-like"/>
</dbReference>
<dbReference type="Pfam" id="PF13577">
    <property type="entry name" value="SnoaL_4"/>
    <property type="match status" value="1"/>
</dbReference>
<name>A0A1G8IB35_9NOCA</name>
<organism evidence="2 3">
    <name type="scientific">Rhodococcus triatomae</name>
    <dbReference type="NCBI Taxonomy" id="300028"/>
    <lineage>
        <taxon>Bacteria</taxon>
        <taxon>Bacillati</taxon>
        <taxon>Actinomycetota</taxon>
        <taxon>Actinomycetes</taxon>
        <taxon>Mycobacteriales</taxon>
        <taxon>Nocardiaceae</taxon>
        <taxon>Rhodococcus</taxon>
    </lineage>
</organism>
<reference evidence="2 3" key="1">
    <citation type="submission" date="2016-10" db="EMBL/GenBank/DDBJ databases">
        <authorList>
            <person name="de Groot N.N."/>
        </authorList>
    </citation>
    <scope>NUCLEOTIDE SEQUENCE [LARGE SCALE GENOMIC DNA]</scope>
    <source>
        <strain evidence="2 3">DSM 44892</strain>
    </source>
</reference>
<proteinExistence type="predicted"/>
<dbReference type="AlphaFoldDB" id="A0A1G8IB35"/>
<evidence type="ECO:0000313" key="2">
    <source>
        <dbReference type="EMBL" id="SDI16145.1"/>
    </source>
</evidence>
<feature type="domain" description="SnoaL-like" evidence="1">
    <location>
        <begin position="17"/>
        <end position="146"/>
    </location>
</feature>
<evidence type="ECO:0000259" key="1">
    <source>
        <dbReference type="Pfam" id="PF13577"/>
    </source>
</evidence>
<gene>
    <name evidence="2" type="ORF">SAMN05444695_105222</name>
</gene>